<accession>A0A0B0MP38</accession>
<comment type="caution">
    <text evidence="1">The sequence shown here is derived from an EMBL/GenBank/DDBJ whole genome shotgun (WGS) entry which is preliminary data.</text>
</comment>
<dbReference type="Proteomes" id="UP000032142">
    <property type="component" value="Unassembled WGS sequence"/>
</dbReference>
<gene>
    <name evidence="1" type="ORF">F383_39220</name>
</gene>
<evidence type="ECO:0000313" key="1">
    <source>
        <dbReference type="EMBL" id="KHG01249.1"/>
    </source>
</evidence>
<organism evidence="1 2">
    <name type="scientific">Gossypium arboreum</name>
    <name type="common">Tree cotton</name>
    <name type="synonym">Gossypium nanking</name>
    <dbReference type="NCBI Taxonomy" id="29729"/>
    <lineage>
        <taxon>Eukaryota</taxon>
        <taxon>Viridiplantae</taxon>
        <taxon>Streptophyta</taxon>
        <taxon>Embryophyta</taxon>
        <taxon>Tracheophyta</taxon>
        <taxon>Spermatophyta</taxon>
        <taxon>Magnoliopsida</taxon>
        <taxon>eudicotyledons</taxon>
        <taxon>Gunneridae</taxon>
        <taxon>Pentapetalae</taxon>
        <taxon>rosids</taxon>
        <taxon>malvids</taxon>
        <taxon>Malvales</taxon>
        <taxon>Malvaceae</taxon>
        <taxon>Malvoideae</taxon>
        <taxon>Gossypium</taxon>
    </lineage>
</organism>
<name>A0A0B0MP38_GOSAR</name>
<evidence type="ECO:0000313" key="2">
    <source>
        <dbReference type="Proteomes" id="UP000032142"/>
    </source>
</evidence>
<keyword evidence="2" id="KW-1185">Reference proteome</keyword>
<sequence length="42" mass="4812">MIYCEVACVVLSAGYYAYQKTVITCVVQSAGYYVYQMVRSRM</sequence>
<proteinExistence type="predicted"/>
<dbReference type="AlphaFoldDB" id="A0A0B0MP38"/>
<reference evidence="2" key="1">
    <citation type="submission" date="2014-09" db="EMBL/GenBank/DDBJ databases">
        <authorList>
            <person name="Mudge J."/>
            <person name="Ramaraj T."/>
            <person name="Lindquist I.E."/>
            <person name="Bharti A.K."/>
            <person name="Sundararajan A."/>
            <person name="Cameron C.T."/>
            <person name="Woodward J.E."/>
            <person name="May G.D."/>
            <person name="Brubaker C."/>
            <person name="Broadhvest J."/>
            <person name="Wilkins T.A."/>
        </authorList>
    </citation>
    <scope>NUCLEOTIDE SEQUENCE</scope>
    <source>
        <strain evidence="2">cv. AKA8401</strain>
    </source>
</reference>
<dbReference type="EMBL" id="JRRC01179555">
    <property type="protein sequence ID" value="KHG01249.1"/>
    <property type="molecule type" value="Genomic_DNA"/>
</dbReference>
<protein>
    <submittedName>
        <fullName evidence="1">Uncharacterized protein</fullName>
    </submittedName>
</protein>